<gene>
    <name evidence="11" type="ORF">BN963_SGAL_01310</name>
</gene>
<dbReference type="NCBIfam" id="NF011080">
    <property type="entry name" value="PRK14508.1-3"/>
    <property type="match status" value="1"/>
</dbReference>
<dbReference type="Pfam" id="PF02446">
    <property type="entry name" value="Glyco_hydro_77"/>
    <property type="match status" value="1"/>
</dbReference>
<evidence type="ECO:0000256" key="4">
    <source>
        <dbReference type="ARBA" id="ARBA00020295"/>
    </source>
</evidence>
<dbReference type="InterPro" id="IPR003385">
    <property type="entry name" value="Glyco_hydro_77"/>
</dbReference>
<dbReference type="NCBIfam" id="NF011078">
    <property type="entry name" value="PRK14508.1-1"/>
    <property type="match status" value="1"/>
</dbReference>
<keyword evidence="6 10" id="KW-0808">Transferase</keyword>
<dbReference type="PANTHER" id="PTHR32438:SF5">
    <property type="entry name" value="4-ALPHA-GLUCANOTRANSFERASE DPE1, CHLOROPLASTIC_AMYLOPLASTIC"/>
    <property type="match status" value="1"/>
</dbReference>
<keyword evidence="5 10" id="KW-0328">Glycosyltransferase</keyword>
<evidence type="ECO:0000256" key="3">
    <source>
        <dbReference type="ARBA" id="ARBA00012560"/>
    </source>
</evidence>
<evidence type="ECO:0000256" key="10">
    <source>
        <dbReference type="RuleBase" id="RU361207"/>
    </source>
</evidence>
<comment type="caution">
    <text evidence="11">The sequence shown here is derived from an EMBL/GenBank/DDBJ whole genome shotgun (WGS) entry which is preliminary data.</text>
</comment>
<sequence length="513" mass="59054">MKKRASGVLMHITSLPGKQGVGTFGQEAYDFVDFLVETDQTYWQILPLTTTSYGDSPYQSFSATAGNTHLIDLELLSEQGYLDKKDFETVNFSDDLESVDYARIFELRRPILEKAVKAFLSQKENVEALAEFEKDTSWLQDFADFMAIKEFFDNKALQEWDDKAVVRREEKALETYRAKLKDAILYHKVTQYFFYQQWVKLKAYANENGIEIIGDMPIYVSADSVEVWTMPELFKVDSDKNPLCIAGVPADEFSDDGQLWGNPIYDWKNHAKTNYAWWVYRIQEGFKLYDLLRIDHFKGFSDYWEIRGDYETANDGSWEPGPGRALFDVVKDELGDLPIIAENLGYIDAKAEQLLTDTAFPGMKILEFGFYDTEGKSIDAPHNCNKNSVAYNGTHDNEVVNGWYDNLTDEQKAFVNAYTHRSDDEPITQAMLRTLFATVSDVAIATMQDLLDKPADSRMNIPNTVGGNWQWRMLKEDLTDERKAFLKDITALYCRKNTFKTTIKEEKETKNDN</sequence>
<evidence type="ECO:0000256" key="5">
    <source>
        <dbReference type="ARBA" id="ARBA00022676"/>
    </source>
</evidence>
<proteinExistence type="inferred from homology"/>
<evidence type="ECO:0000256" key="2">
    <source>
        <dbReference type="ARBA" id="ARBA00005684"/>
    </source>
</evidence>
<dbReference type="Gene3D" id="3.20.20.80">
    <property type="entry name" value="Glycosidases"/>
    <property type="match status" value="1"/>
</dbReference>
<dbReference type="SUPFAM" id="SSF51445">
    <property type="entry name" value="(Trans)glycosidases"/>
    <property type="match status" value="1"/>
</dbReference>
<accession>A0A060RH59</accession>
<comment type="catalytic activity">
    <reaction evidence="1 10">
        <text>Transfers a segment of a (1-&gt;4)-alpha-D-glucan to a new position in an acceptor, which may be glucose or a (1-&gt;4)-alpha-D-glucan.</text>
        <dbReference type="EC" id="2.4.1.25"/>
    </reaction>
</comment>
<reference evidence="11 12" key="2">
    <citation type="submission" date="2014-05" db="EMBL/GenBank/DDBJ databases">
        <title>Genome sequence of Streptococcus gallolyticus.</title>
        <authorList>
            <person name="Del Campo R."/>
        </authorList>
    </citation>
    <scope>NUCLEOTIDE SEQUENCE [LARGE SCALE GENOMIC DNA]</scope>
    <source>
        <strain evidence="11 12">LMG17956</strain>
    </source>
</reference>
<evidence type="ECO:0000256" key="1">
    <source>
        <dbReference type="ARBA" id="ARBA00000439"/>
    </source>
</evidence>
<protein>
    <recommendedName>
        <fullName evidence="4 10">4-alpha-glucanotransferase</fullName>
        <ecNumber evidence="3 10">2.4.1.25</ecNumber>
    </recommendedName>
    <alternativeName>
        <fullName evidence="8 10">Amylomaltase</fullName>
    </alternativeName>
    <alternativeName>
        <fullName evidence="9 10">Disproportionating enzyme</fullName>
    </alternativeName>
</protein>
<evidence type="ECO:0000313" key="11">
    <source>
        <dbReference type="EMBL" id="CDO18115.1"/>
    </source>
</evidence>
<evidence type="ECO:0000256" key="9">
    <source>
        <dbReference type="ARBA" id="ARBA00031501"/>
    </source>
</evidence>
<dbReference type="PANTHER" id="PTHR32438">
    <property type="entry name" value="4-ALPHA-GLUCANOTRANSFERASE DPE1, CHLOROPLASTIC/AMYLOPLASTIC"/>
    <property type="match status" value="1"/>
</dbReference>
<dbReference type="GO" id="GO:0004134">
    <property type="term" value="F:4-alpha-glucanotransferase activity"/>
    <property type="evidence" value="ECO:0007669"/>
    <property type="project" value="UniProtKB-EC"/>
</dbReference>
<evidence type="ECO:0000313" key="12">
    <source>
        <dbReference type="Proteomes" id="UP000027584"/>
    </source>
</evidence>
<organism evidence="11 12">
    <name type="scientific">Streptococcus gallolyticus</name>
    <dbReference type="NCBI Taxonomy" id="315405"/>
    <lineage>
        <taxon>Bacteria</taxon>
        <taxon>Bacillati</taxon>
        <taxon>Bacillota</taxon>
        <taxon>Bacilli</taxon>
        <taxon>Lactobacillales</taxon>
        <taxon>Streptococcaceae</taxon>
        <taxon>Streptococcus</taxon>
    </lineage>
</organism>
<name>A0A060RH59_9STRE</name>
<keyword evidence="7 10" id="KW-0119">Carbohydrate metabolism</keyword>
<dbReference type="AlphaFoldDB" id="A0A060RH59"/>
<comment type="similarity">
    <text evidence="2 10">Belongs to the disproportionating enzyme family.</text>
</comment>
<dbReference type="Proteomes" id="UP000027584">
    <property type="component" value="Unassembled WGS sequence"/>
</dbReference>
<evidence type="ECO:0000256" key="7">
    <source>
        <dbReference type="ARBA" id="ARBA00023277"/>
    </source>
</evidence>
<dbReference type="InterPro" id="IPR017853">
    <property type="entry name" value="GH"/>
</dbReference>
<dbReference type="GO" id="GO:0005975">
    <property type="term" value="P:carbohydrate metabolic process"/>
    <property type="evidence" value="ECO:0007669"/>
    <property type="project" value="InterPro"/>
</dbReference>
<dbReference type="EC" id="2.4.1.25" evidence="3 10"/>
<dbReference type="EMBL" id="CCBC010000168">
    <property type="protein sequence ID" value="CDO18115.1"/>
    <property type="molecule type" value="Genomic_DNA"/>
</dbReference>
<evidence type="ECO:0000256" key="8">
    <source>
        <dbReference type="ARBA" id="ARBA00031423"/>
    </source>
</evidence>
<dbReference type="NCBIfam" id="TIGR00217">
    <property type="entry name" value="malQ"/>
    <property type="match status" value="1"/>
</dbReference>
<evidence type="ECO:0000256" key="6">
    <source>
        <dbReference type="ARBA" id="ARBA00022679"/>
    </source>
</evidence>
<reference evidence="11 12" key="1">
    <citation type="submission" date="2014-02" db="EMBL/GenBank/DDBJ databases">
        <authorList>
            <person name="Manrique M."/>
        </authorList>
    </citation>
    <scope>NUCLEOTIDE SEQUENCE [LARGE SCALE GENOMIC DNA]</scope>
    <source>
        <strain evidence="11 12">LMG17956</strain>
    </source>
</reference>